<feature type="domain" description="Glycosyl hydrolase family 31 C-terminal" evidence="14">
    <location>
        <begin position="421"/>
        <end position="492"/>
    </location>
</feature>
<protein>
    <recommendedName>
        <fullName evidence="9">Glucosidase II subunit alpha</fullName>
    </recommendedName>
</protein>
<dbReference type="InterPro" id="IPR025887">
    <property type="entry name" value="Glyco_hydro_31_N_dom"/>
</dbReference>
<evidence type="ECO:0000256" key="5">
    <source>
        <dbReference type="ARBA" id="ARBA00022801"/>
    </source>
</evidence>
<dbReference type="GO" id="GO:0005975">
    <property type="term" value="P:carbohydrate metabolic process"/>
    <property type="evidence" value="ECO:0007669"/>
    <property type="project" value="InterPro"/>
</dbReference>
<dbReference type="PANTHER" id="PTHR22762:SF54">
    <property type="entry name" value="BCDNA.GH04962"/>
    <property type="match status" value="1"/>
</dbReference>
<dbReference type="WBParaSite" id="GPUH_0001757101-mRNA-1">
    <property type="protein sequence ID" value="GPUH_0001757101-mRNA-1"/>
    <property type="gene ID" value="GPUH_0001757101"/>
</dbReference>
<evidence type="ECO:0000256" key="10">
    <source>
        <dbReference type="RuleBase" id="RU361185"/>
    </source>
</evidence>
<feature type="domain" description="DUF5110" evidence="13">
    <location>
        <begin position="509"/>
        <end position="556"/>
    </location>
</feature>
<dbReference type="InterPro" id="IPR011013">
    <property type="entry name" value="Gal_mutarotase_sf_dom"/>
</dbReference>
<evidence type="ECO:0000256" key="3">
    <source>
        <dbReference type="ARBA" id="ARBA00007806"/>
    </source>
</evidence>
<dbReference type="Gene3D" id="2.60.40.1760">
    <property type="entry name" value="glycosyl hydrolase (family 31)"/>
    <property type="match status" value="1"/>
</dbReference>
<dbReference type="Pfam" id="PF01055">
    <property type="entry name" value="Glyco_hydro_31_2nd"/>
    <property type="match status" value="1"/>
</dbReference>
<evidence type="ECO:0000259" key="11">
    <source>
        <dbReference type="Pfam" id="PF01055"/>
    </source>
</evidence>
<accession>A0A183E9A8</accession>
<name>A0A183E9A8_9BILA</name>
<dbReference type="InterPro" id="IPR048395">
    <property type="entry name" value="Glyco_hydro_31_C"/>
</dbReference>
<dbReference type="GO" id="GO:0005783">
    <property type="term" value="C:endoplasmic reticulum"/>
    <property type="evidence" value="ECO:0007669"/>
    <property type="project" value="UniProtKB-SubCell"/>
</dbReference>
<reference evidence="17" key="1">
    <citation type="submission" date="2016-06" db="UniProtKB">
        <authorList>
            <consortium name="WormBaseParasite"/>
        </authorList>
    </citation>
    <scope>IDENTIFICATION</scope>
</reference>
<keyword evidence="6" id="KW-0256">Endoplasmic reticulum</keyword>
<dbReference type="CDD" id="cd06603">
    <property type="entry name" value="GH31_GANC_GANAB_alpha"/>
    <property type="match status" value="1"/>
</dbReference>
<evidence type="ECO:0000256" key="8">
    <source>
        <dbReference type="ARBA" id="ARBA00023295"/>
    </source>
</evidence>
<dbReference type="SUPFAM" id="SSF51445">
    <property type="entry name" value="(Trans)glycosidases"/>
    <property type="match status" value="2"/>
</dbReference>
<dbReference type="AlphaFoldDB" id="A0A183E9A8"/>
<dbReference type="InterPro" id="IPR033403">
    <property type="entry name" value="DUF5110"/>
</dbReference>
<dbReference type="InterPro" id="IPR017853">
    <property type="entry name" value="GH"/>
</dbReference>
<dbReference type="OrthoDB" id="3237269at2759"/>
<organism evidence="17">
    <name type="scientific">Gongylonema pulchrum</name>
    <dbReference type="NCBI Taxonomy" id="637853"/>
    <lineage>
        <taxon>Eukaryota</taxon>
        <taxon>Metazoa</taxon>
        <taxon>Ecdysozoa</taxon>
        <taxon>Nematoda</taxon>
        <taxon>Chromadorea</taxon>
        <taxon>Rhabditida</taxon>
        <taxon>Spirurina</taxon>
        <taxon>Spiruromorpha</taxon>
        <taxon>Spiruroidea</taxon>
        <taxon>Gongylonematidae</taxon>
        <taxon>Gongylonema</taxon>
    </lineage>
</organism>
<keyword evidence="16" id="KW-1185">Reference proteome</keyword>
<dbReference type="SUPFAM" id="SSF74650">
    <property type="entry name" value="Galactose mutarotase-like"/>
    <property type="match status" value="1"/>
</dbReference>
<sequence length="689" mass="79524">MCKVCRNTDPYRLYNLDVFEYELNEPMSLYGAVPFLVTHNKEHSLGMLWLNAAETWVDIASSTADKGILRSIVEKIKSSTEVPQIDVHFMSESGLIDLFLMLGPRPNDIFRQNSALTGVYPLPPLFSLAYHQSRWNYNDEEDVQEVHEAFDKHDIPVDVIWLDIEHTDGKRYFTWDQHKFPKPKEMIDKVSAKKRDGEDYEGHCWPGASMYLDFLNPEVRDFWASKFAFDQYAGSTEDLFTWNDMNEPSVFSGPEVTMHKDAKHFGDWEHRDVHNIYGFYHHSASYRGLLARTNERRRPFILTRSFFVGSQRTAAVWTGDNTASWEHLKITVPMLLSLSVAGIPHHSASYRGLLARTNERRRPFILTRSFFVGSQRTAAVWTGDNTASWEHLKITVPMLLSLSVAGIPHVGADIGGYFGAFDEEREWLVGAGLLVRPIMDPDVKSVSLYLPGVRNVIWYEWSDHKGRIAPGAVYVDAPLDAIPLFQRGGTIIPTWERVRRASTLMRQDPITLYIAINLKGDFSNGTIYMDDGETFDYQNGQYLYWGFIYKKEGDQLYSISSKNLDRRGKLQNNIYIEKIVVRGVRYYPTNVHIYLDGNVYALAKLIRFEDYELIPSGSFWYERRLAATNIYPFSMEGYPKNLLHLIMYAFVSDWNPETADYTHDRDAQTLIIRKPGVLLTREFRIDIHA</sequence>
<keyword evidence="8 10" id="KW-0326">Glycosidase</keyword>
<gene>
    <name evidence="15" type="ORF">GPUH_LOCUS17549</name>
</gene>
<dbReference type="PANTHER" id="PTHR22762">
    <property type="entry name" value="ALPHA-GLUCOSIDASE"/>
    <property type="match status" value="1"/>
</dbReference>
<dbReference type="SUPFAM" id="SSF51011">
    <property type="entry name" value="Glycosyl hydrolase domain"/>
    <property type="match status" value="1"/>
</dbReference>
<evidence type="ECO:0000313" key="17">
    <source>
        <dbReference type="WBParaSite" id="GPUH_0001757101-mRNA-1"/>
    </source>
</evidence>
<evidence type="ECO:0000259" key="14">
    <source>
        <dbReference type="Pfam" id="PF21365"/>
    </source>
</evidence>
<feature type="domain" description="Glycoside hydrolase family 31 TIM barrel" evidence="11">
    <location>
        <begin position="192"/>
        <end position="348"/>
    </location>
</feature>
<comment type="similarity">
    <text evidence="3 10">Belongs to the glycosyl hydrolase 31 family.</text>
</comment>
<comment type="pathway">
    <text evidence="2">Glycan metabolism; N-glycan metabolism.</text>
</comment>
<dbReference type="Gene3D" id="2.60.40.1180">
    <property type="entry name" value="Golgi alpha-mannosidase II"/>
    <property type="match status" value="2"/>
</dbReference>
<dbReference type="Gene3D" id="3.20.20.80">
    <property type="entry name" value="Glycosidases"/>
    <property type="match status" value="3"/>
</dbReference>
<dbReference type="InterPro" id="IPR013780">
    <property type="entry name" value="Glyco_hydro_b"/>
</dbReference>
<evidence type="ECO:0000313" key="15">
    <source>
        <dbReference type="EMBL" id="VDN30007.1"/>
    </source>
</evidence>
<evidence type="ECO:0000256" key="1">
    <source>
        <dbReference type="ARBA" id="ARBA00004240"/>
    </source>
</evidence>
<evidence type="ECO:0000256" key="4">
    <source>
        <dbReference type="ARBA" id="ARBA00022729"/>
    </source>
</evidence>
<evidence type="ECO:0000256" key="9">
    <source>
        <dbReference type="ARBA" id="ARBA00042895"/>
    </source>
</evidence>
<evidence type="ECO:0000256" key="6">
    <source>
        <dbReference type="ARBA" id="ARBA00022824"/>
    </source>
</evidence>
<dbReference type="GO" id="GO:0090599">
    <property type="term" value="F:alpha-glucosidase activity"/>
    <property type="evidence" value="ECO:0007669"/>
    <property type="project" value="TreeGrafter"/>
</dbReference>
<evidence type="ECO:0000259" key="12">
    <source>
        <dbReference type="Pfam" id="PF13802"/>
    </source>
</evidence>
<reference evidence="15 16" key="2">
    <citation type="submission" date="2018-11" db="EMBL/GenBank/DDBJ databases">
        <authorList>
            <consortium name="Pathogen Informatics"/>
        </authorList>
    </citation>
    <scope>NUCLEOTIDE SEQUENCE [LARGE SCALE GENOMIC DNA]</scope>
</reference>
<dbReference type="Proteomes" id="UP000271098">
    <property type="component" value="Unassembled WGS sequence"/>
</dbReference>
<evidence type="ECO:0000259" key="13">
    <source>
        <dbReference type="Pfam" id="PF17137"/>
    </source>
</evidence>
<dbReference type="EMBL" id="UYRT01085341">
    <property type="protein sequence ID" value="VDN30007.1"/>
    <property type="molecule type" value="Genomic_DNA"/>
</dbReference>
<dbReference type="InterPro" id="IPR000322">
    <property type="entry name" value="Glyco_hydro_31_TIM"/>
</dbReference>
<feature type="domain" description="Glycoside hydrolase family 31 N-terminal" evidence="12">
    <location>
        <begin position="6"/>
        <end position="58"/>
    </location>
</feature>
<evidence type="ECO:0000313" key="16">
    <source>
        <dbReference type="Proteomes" id="UP000271098"/>
    </source>
</evidence>
<keyword evidence="4" id="KW-0732">Signal</keyword>
<keyword evidence="5 10" id="KW-0378">Hydrolase</keyword>
<dbReference type="GO" id="GO:0030246">
    <property type="term" value="F:carbohydrate binding"/>
    <property type="evidence" value="ECO:0007669"/>
    <property type="project" value="InterPro"/>
</dbReference>
<proteinExistence type="inferred from homology"/>
<comment type="subcellular location">
    <subcellularLocation>
        <location evidence="1">Endoplasmic reticulum</location>
    </subcellularLocation>
</comment>
<dbReference type="Pfam" id="PF13802">
    <property type="entry name" value="Gal_mutarotas_2"/>
    <property type="match status" value="1"/>
</dbReference>
<evidence type="ECO:0000256" key="7">
    <source>
        <dbReference type="ARBA" id="ARBA00023180"/>
    </source>
</evidence>
<dbReference type="GO" id="GO:0006491">
    <property type="term" value="P:N-glycan processing"/>
    <property type="evidence" value="ECO:0007669"/>
    <property type="project" value="TreeGrafter"/>
</dbReference>
<dbReference type="CDD" id="cd14752">
    <property type="entry name" value="GH31_N"/>
    <property type="match status" value="1"/>
</dbReference>
<dbReference type="Pfam" id="PF21365">
    <property type="entry name" value="Glyco_hydro_31_3rd"/>
    <property type="match status" value="1"/>
</dbReference>
<dbReference type="Pfam" id="PF17137">
    <property type="entry name" value="DUF5110"/>
    <property type="match status" value="1"/>
</dbReference>
<evidence type="ECO:0000256" key="2">
    <source>
        <dbReference type="ARBA" id="ARBA00004833"/>
    </source>
</evidence>
<keyword evidence="7" id="KW-0325">Glycoprotein</keyword>